<feature type="domain" description="Cytidyltransferase-like" evidence="1">
    <location>
        <begin position="18"/>
        <end position="167"/>
    </location>
</feature>
<name>A0A5M3N105_CONPW</name>
<dbReference type="SUPFAM" id="SSF52374">
    <property type="entry name" value="Nucleotidylyl transferase"/>
    <property type="match status" value="1"/>
</dbReference>
<dbReference type="Proteomes" id="UP000053558">
    <property type="component" value="Unassembled WGS sequence"/>
</dbReference>
<dbReference type="EMBL" id="JH711574">
    <property type="protein sequence ID" value="EIW84947.1"/>
    <property type="molecule type" value="Genomic_DNA"/>
</dbReference>
<keyword evidence="3" id="KW-1185">Reference proteome</keyword>
<dbReference type="OMA" id="APHEQAV"/>
<dbReference type="InterPro" id="IPR004821">
    <property type="entry name" value="Cyt_trans-like"/>
</dbReference>
<gene>
    <name evidence="2" type="ORF">CONPUDRAFT_79673</name>
</gene>
<proteinExistence type="predicted"/>
<dbReference type="Pfam" id="PF01467">
    <property type="entry name" value="CTP_transf_like"/>
    <property type="match status" value="1"/>
</dbReference>
<protein>
    <submittedName>
        <fullName evidence="2">Nucleotidylyl transferase</fullName>
    </submittedName>
</protein>
<sequence>MYNNDEEGESSTLPVVALGGTFDHLHAGHKILLSMAAWIASEKVIVGVTDDELLRNKSNKHALESITTRKERTHAFLKLFRSDLVYDVVAIKDVYGPTAWDPNIQALVVSKETLPGATSIDKERSSKSLPLLKTFVIDVISSTSERVEHEDIELLKQAKMSSTFIRQWIVDKGQQDSTM</sequence>
<dbReference type="CDD" id="cd02164">
    <property type="entry name" value="PPAT_CoAS"/>
    <property type="match status" value="1"/>
</dbReference>
<dbReference type="GeneID" id="19209957"/>
<dbReference type="KEGG" id="cput:CONPUDRAFT_79673"/>
<dbReference type="NCBIfam" id="NF001985">
    <property type="entry name" value="PRK00777.1"/>
    <property type="match status" value="1"/>
</dbReference>
<evidence type="ECO:0000313" key="3">
    <source>
        <dbReference type="Proteomes" id="UP000053558"/>
    </source>
</evidence>
<dbReference type="AlphaFoldDB" id="A0A5M3N105"/>
<comment type="caution">
    <text evidence="2">The sequence shown here is derived from an EMBL/GenBank/DDBJ whole genome shotgun (WGS) entry which is preliminary data.</text>
</comment>
<keyword evidence="2" id="KW-0808">Transferase</keyword>
<accession>A0A5M3N105</accession>
<dbReference type="NCBIfam" id="TIGR00125">
    <property type="entry name" value="cyt_tran_rel"/>
    <property type="match status" value="1"/>
</dbReference>
<dbReference type="PANTHER" id="PTHR10695:SF46">
    <property type="entry name" value="BIFUNCTIONAL COENZYME A SYNTHASE-RELATED"/>
    <property type="match status" value="1"/>
</dbReference>
<organism evidence="2 3">
    <name type="scientific">Coniophora puteana (strain RWD-64-598)</name>
    <name type="common">Brown rot fungus</name>
    <dbReference type="NCBI Taxonomy" id="741705"/>
    <lineage>
        <taxon>Eukaryota</taxon>
        <taxon>Fungi</taxon>
        <taxon>Dikarya</taxon>
        <taxon>Basidiomycota</taxon>
        <taxon>Agaricomycotina</taxon>
        <taxon>Agaricomycetes</taxon>
        <taxon>Agaricomycetidae</taxon>
        <taxon>Boletales</taxon>
        <taxon>Coniophorineae</taxon>
        <taxon>Coniophoraceae</taxon>
        <taxon>Coniophora</taxon>
    </lineage>
</organism>
<evidence type="ECO:0000259" key="1">
    <source>
        <dbReference type="Pfam" id="PF01467"/>
    </source>
</evidence>
<dbReference type="GO" id="GO:0015937">
    <property type="term" value="P:coenzyme A biosynthetic process"/>
    <property type="evidence" value="ECO:0007669"/>
    <property type="project" value="TreeGrafter"/>
</dbReference>
<dbReference type="InterPro" id="IPR014729">
    <property type="entry name" value="Rossmann-like_a/b/a_fold"/>
</dbReference>
<dbReference type="GO" id="GO:0004140">
    <property type="term" value="F:dephospho-CoA kinase activity"/>
    <property type="evidence" value="ECO:0007669"/>
    <property type="project" value="TreeGrafter"/>
</dbReference>
<dbReference type="OrthoDB" id="330671at2759"/>
<dbReference type="Gene3D" id="3.40.50.620">
    <property type="entry name" value="HUPs"/>
    <property type="match status" value="1"/>
</dbReference>
<dbReference type="PANTHER" id="PTHR10695">
    <property type="entry name" value="DEPHOSPHO-COA KINASE-RELATED"/>
    <property type="match status" value="1"/>
</dbReference>
<reference evidence="3" key="1">
    <citation type="journal article" date="2012" name="Science">
        <title>The Paleozoic origin of enzymatic lignin decomposition reconstructed from 31 fungal genomes.</title>
        <authorList>
            <person name="Floudas D."/>
            <person name="Binder M."/>
            <person name="Riley R."/>
            <person name="Barry K."/>
            <person name="Blanchette R.A."/>
            <person name="Henrissat B."/>
            <person name="Martinez A.T."/>
            <person name="Otillar R."/>
            <person name="Spatafora J.W."/>
            <person name="Yadav J.S."/>
            <person name="Aerts A."/>
            <person name="Benoit I."/>
            <person name="Boyd A."/>
            <person name="Carlson A."/>
            <person name="Copeland A."/>
            <person name="Coutinho P.M."/>
            <person name="de Vries R.P."/>
            <person name="Ferreira P."/>
            <person name="Findley K."/>
            <person name="Foster B."/>
            <person name="Gaskell J."/>
            <person name="Glotzer D."/>
            <person name="Gorecki P."/>
            <person name="Heitman J."/>
            <person name="Hesse C."/>
            <person name="Hori C."/>
            <person name="Igarashi K."/>
            <person name="Jurgens J.A."/>
            <person name="Kallen N."/>
            <person name="Kersten P."/>
            <person name="Kohler A."/>
            <person name="Kuees U."/>
            <person name="Kumar T.K.A."/>
            <person name="Kuo A."/>
            <person name="LaButti K."/>
            <person name="Larrondo L.F."/>
            <person name="Lindquist E."/>
            <person name="Ling A."/>
            <person name="Lombard V."/>
            <person name="Lucas S."/>
            <person name="Lundell T."/>
            <person name="Martin R."/>
            <person name="McLaughlin D.J."/>
            <person name="Morgenstern I."/>
            <person name="Morin E."/>
            <person name="Murat C."/>
            <person name="Nagy L.G."/>
            <person name="Nolan M."/>
            <person name="Ohm R.A."/>
            <person name="Patyshakuliyeva A."/>
            <person name="Rokas A."/>
            <person name="Ruiz-Duenas F.J."/>
            <person name="Sabat G."/>
            <person name="Salamov A."/>
            <person name="Samejima M."/>
            <person name="Schmutz J."/>
            <person name="Slot J.C."/>
            <person name="St John F."/>
            <person name="Stenlid J."/>
            <person name="Sun H."/>
            <person name="Sun S."/>
            <person name="Syed K."/>
            <person name="Tsang A."/>
            <person name="Wiebenga A."/>
            <person name="Young D."/>
            <person name="Pisabarro A."/>
            <person name="Eastwood D.C."/>
            <person name="Martin F."/>
            <person name="Cullen D."/>
            <person name="Grigoriev I.V."/>
            <person name="Hibbett D.S."/>
        </authorList>
    </citation>
    <scope>NUCLEOTIDE SEQUENCE [LARGE SCALE GENOMIC DNA]</scope>
    <source>
        <strain evidence="3">RWD-64-598 SS2</strain>
    </source>
</reference>
<evidence type="ECO:0000313" key="2">
    <source>
        <dbReference type="EMBL" id="EIW84947.1"/>
    </source>
</evidence>
<dbReference type="RefSeq" id="XP_007764252.1">
    <property type="nucleotide sequence ID" value="XM_007766062.1"/>
</dbReference>